<comment type="catalytic activity">
    <reaction evidence="6">
        <text>Endonucleolytic cleavage of RNA, removing 5'-extranucleotides from tRNA precursor.</text>
        <dbReference type="EC" id="3.1.26.5"/>
    </reaction>
</comment>
<dbReference type="Proteomes" id="UP000680714">
    <property type="component" value="Unassembled WGS sequence"/>
</dbReference>
<evidence type="ECO:0000313" key="10">
    <source>
        <dbReference type="Proteomes" id="UP000680714"/>
    </source>
</evidence>
<dbReference type="PANTHER" id="PTHR33992">
    <property type="entry name" value="RIBONUCLEASE P PROTEIN COMPONENT"/>
    <property type="match status" value="1"/>
</dbReference>
<evidence type="ECO:0000256" key="5">
    <source>
        <dbReference type="ARBA" id="ARBA00022884"/>
    </source>
</evidence>
<evidence type="ECO:0000256" key="2">
    <source>
        <dbReference type="ARBA" id="ARBA00022722"/>
    </source>
</evidence>
<comment type="subunit">
    <text evidence="6">Consists of a catalytic RNA component (M1 or rnpB) and a protein subunit.</text>
</comment>
<dbReference type="RefSeq" id="WP_211549030.1">
    <property type="nucleotide sequence ID" value="NZ_JAGTUF010000010.1"/>
</dbReference>
<dbReference type="InterPro" id="IPR020568">
    <property type="entry name" value="Ribosomal_Su5_D2-typ_SF"/>
</dbReference>
<accession>A0ABS5ID60</accession>
<dbReference type="EMBL" id="JAGTUF010000010">
    <property type="protein sequence ID" value="MBR9972356.1"/>
    <property type="molecule type" value="Genomic_DNA"/>
</dbReference>
<gene>
    <name evidence="6 9" type="primary">rnpA</name>
    <name evidence="9" type="ORF">KEC16_11590</name>
</gene>
<evidence type="ECO:0000256" key="3">
    <source>
        <dbReference type="ARBA" id="ARBA00022759"/>
    </source>
</evidence>
<keyword evidence="4 6" id="KW-0378">Hydrolase</keyword>
<dbReference type="EC" id="3.1.26.5" evidence="6 7"/>
<dbReference type="HAMAP" id="MF_00227">
    <property type="entry name" value="RNase_P"/>
    <property type="match status" value="1"/>
</dbReference>
<reference evidence="9 10" key="1">
    <citation type="submission" date="2021-04" db="EMBL/GenBank/DDBJ databases">
        <title>Magnetospirillum sulfuroxidans sp. nov., a facultative chemolithoautotrophic sulfur-oxidizing alphaproteobacterium isolated from freshwater sediment and proposals for Paramagetospirillum gen. nov., and Magnetospirillaceae fam. nov.</title>
        <authorList>
            <person name="Koziaeva V."/>
            <person name="Geelhoed J.S."/>
            <person name="Sorokin D.Y."/>
            <person name="Grouzdev D.S."/>
        </authorList>
    </citation>
    <scope>NUCLEOTIDE SEQUENCE [LARGE SCALE GENOMIC DNA]</scope>
    <source>
        <strain evidence="9 10">J10</strain>
    </source>
</reference>
<protein>
    <recommendedName>
        <fullName evidence="6 7">Ribonuclease P protein component</fullName>
        <shortName evidence="6">RNase P protein</shortName>
        <shortName evidence="6">RNaseP protein</shortName>
        <ecNumber evidence="6 7">3.1.26.5</ecNumber>
    </recommendedName>
    <alternativeName>
        <fullName evidence="6">Protein C5</fullName>
    </alternativeName>
</protein>
<dbReference type="NCBIfam" id="TIGR00188">
    <property type="entry name" value="rnpA"/>
    <property type="match status" value="1"/>
</dbReference>
<dbReference type="InterPro" id="IPR014721">
    <property type="entry name" value="Ribsml_uS5_D2-typ_fold_subgr"/>
</dbReference>
<evidence type="ECO:0000256" key="8">
    <source>
        <dbReference type="SAM" id="MobiDB-lite"/>
    </source>
</evidence>
<dbReference type="InterPro" id="IPR000100">
    <property type="entry name" value="RNase_P"/>
</dbReference>
<dbReference type="Pfam" id="PF00825">
    <property type="entry name" value="Ribonuclease_P"/>
    <property type="match status" value="1"/>
</dbReference>
<keyword evidence="5 6" id="KW-0694">RNA-binding</keyword>
<comment type="function">
    <text evidence="6">RNaseP catalyzes the removal of the 5'-leader sequence from pre-tRNA to produce the mature 5'-terminus. It can also cleave other RNA substrates such as 4.5S RNA. The protein component plays an auxiliary but essential role in vivo by binding to the 5'-leader sequence and broadening the substrate specificity of the ribozyme.</text>
</comment>
<evidence type="ECO:0000256" key="4">
    <source>
        <dbReference type="ARBA" id="ARBA00022801"/>
    </source>
</evidence>
<name>A0ABS5ID60_9PROT</name>
<evidence type="ECO:0000256" key="6">
    <source>
        <dbReference type="HAMAP-Rule" id="MF_00227"/>
    </source>
</evidence>
<keyword evidence="10" id="KW-1185">Reference proteome</keyword>
<keyword evidence="2 6" id="KW-0540">Nuclease</keyword>
<proteinExistence type="inferred from homology"/>
<organism evidence="9 10">
    <name type="scientific">Magnetospirillum sulfuroxidans</name>
    <dbReference type="NCBI Taxonomy" id="611300"/>
    <lineage>
        <taxon>Bacteria</taxon>
        <taxon>Pseudomonadati</taxon>
        <taxon>Pseudomonadota</taxon>
        <taxon>Alphaproteobacteria</taxon>
        <taxon>Rhodospirillales</taxon>
        <taxon>Rhodospirillaceae</taxon>
        <taxon>Magnetospirillum</taxon>
    </lineage>
</organism>
<dbReference type="GO" id="GO:0004526">
    <property type="term" value="F:ribonuclease P activity"/>
    <property type="evidence" value="ECO:0007669"/>
    <property type="project" value="UniProtKB-EC"/>
</dbReference>
<evidence type="ECO:0000313" key="9">
    <source>
        <dbReference type="EMBL" id="MBR9972356.1"/>
    </source>
</evidence>
<dbReference type="PANTHER" id="PTHR33992:SF1">
    <property type="entry name" value="RIBONUCLEASE P PROTEIN COMPONENT"/>
    <property type="match status" value="1"/>
</dbReference>
<evidence type="ECO:0000256" key="1">
    <source>
        <dbReference type="ARBA" id="ARBA00022694"/>
    </source>
</evidence>
<dbReference type="Gene3D" id="3.30.230.10">
    <property type="match status" value="1"/>
</dbReference>
<sequence length="145" mass="15908">MPVSLARLKKRPDFLRVAGQRKKWAAPGLILQVAPLPASQPDAPAPKADAIRIGFTCSKKVGNSVARNRARRRLKAAVDEIFPDYARAGLDYVVIGRRETIDRDYSLLLQDLRTALKRVGASPPKDESRGEESQAAPINGERPSP</sequence>
<keyword evidence="3 6" id="KW-0255">Endonuclease</keyword>
<evidence type="ECO:0000256" key="7">
    <source>
        <dbReference type="NCBIfam" id="TIGR00188"/>
    </source>
</evidence>
<keyword evidence="1 6" id="KW-0819">tRNA processing</keyword>
<feature type="region of interest" description="Disordered" evidence="8">
    <location>
        <begin position="118"/>
        <end position="145"/>
    </location>
</feature>
<dbReference type="SUPFAM" id="SSF54211">
    <property type="entry name" value="Ribosomal protein S5 domain 2-like"/>
    <property type="match status" value="1"/>
</dbReference>
<comment type="similarity">
    <text evidence="6">Belongs to the RnpA family.</text>
</comment>
<comment type="caution">
    <text evidence="9">The sequence shown here is derived from an EMBL/GenBank/DDBJ whole genome shotgun (WGS) entry which is preliminary data.</text>
</comment>